<dbReference type="NCBIfam" id="NF003417">
    <property type="entry name" value="PRK04813.1"/>
    <property type="match status" value="2"/>
</dbReference>
<dbReference type="InterPro" id="IPR042099">
    <property type="entry name" value="ANL_N_sf"/>
</dbReference>
<dbReference type="InterPro" id="IPR009081">
    <property type="entry name" value="PP-bd_ACP"/>
</dbReference>
<dbReference type="Proteomes" id="UP001304419">
    <property type="component" value="Chromosome 1"/>
</dbReference>
<dbReference type="FunFam" id="3.40.50.980:FF:000001">
    <property type="entry name" value="Non-ribosomal peptide synthetase"/>
    <property type="match status" value="1"/>
</dbReference>
<dbReference type="InterPro" id="IPR045851">
    <property type="entry name" value="AMP-bd_C_sf"/>
</dbReference>
<dbReference type="PROSITE" id="PS00455">
    <property type="entry name" value="AMP_BINDING"/>
    <property type="match status" value="2"/>
</dbReference>
<dbReference type="PROSITE" id="PS00012">
    <property type="entry name" value="PHOSPHOPANTETHEINE"/>
    <property type="match status" value="1"/>
</dbReference>
<evidence type="ECO:0000259" key="5">
    <source>
        <dbReference type="PROSITE" id="PS50075"/>
    </source>
</evidence>
<dbReference type="GO" id="GO:0031177">
    <property type="term" value="F:phosphopantetheine binding"/>
    <property type="evidence" value="ECO:0007669"/>
    <property type="project" value="InterPro"/>
</dbReference>
<dbReference type="NCBIfam" id="TIGR01733">
    <property type="entry name" value="AA-adenyl-dom"/>
    <property type="match status" value="2"/>
</dbReference>
<evidence type="ECO:0000256" key="3">
    <source>
        <dbReference type="ARBA" id="ARBA00022450"/>
    </source>
</evidence>
<reference evidence="6" key="1">
    <citation type="submission" date="2019-10" db="EMBL/GenBank/DDBJ databases">
        <authorList>
            <person name="Paulsen S."/>
        </authorList>
    </citation>
    <scope>NUCLEOTIDE SEQUENCE</scope>
    <source>
        <strain evidence="6">LMG 19692</strain>
    </source>
</reference>
<dbReference type="InterPro" id="IPR001242">
    <property type="entry name" value="Condensation_dom"/>
</dbReference>
<evidence type="ECO:0000313" key="8">
    <source>
        <dbReference type="Proteomes" id="UP000646877"/>
    </source>
</evidence>
<dbReference type="InterPro" id="IPR006162">
    <property type="entry name" value="Ppantetheine_attach_site"/>
</dbReference>
<proteinExistence type="inferred from homology"/>
<dbReference type="PANTHER" id="PTHR45527">
    <property type="entry name" value="NONRIBOSOMAL PEPTIDE SYNTHETASE"/>
    <property type="match status" value="1"/>
</dbReference>
<evidence type="ECO:0000313" key="6">
    <source>
        <dbReference type="EMBL" id="NLR20721.1"/>
    </source>
</evidence>
<dbReference type="Gene3D" id="3.40.50.980">
    <property type="match status" value="2"/>
</dbReference>
<dbReference type="FunFam" id="3.30.300.30:FF:000010">
    <property type="entry name" value="Enterobactin synthetase component F"/>
    <property type="match status" value="1"/>
</dbReference>
<dbReference type="CDD" id="cd19531">
    <property type="entry name" value="LCL_NRPS-like"/>
    <property type="match status" value="1"/>
</dbReference>
<dbReference type="Gene3D" id="3.40.50.12780">
    <property type="entry name" value="N-terminal domain of ligase-like"/>
    <property type="match status" value="1"/>
</dbReference>
<dbReference type="PANTHER" id="PTHR45527:SF1">
    <property type="entry name" value="FATTY ACID SYNTHASE"/>
    <property type="match status" value="1"/>
</dbReference>
<feature type="domain" description="Carrier" evidence="5">
    <location>
        <begin position="1026"/>
        <end position="1100"/>
    </location>
</feature>
<dbReference type="InterPro" id="IPR020806">
    <property type="entry name" value="PKS_PP-bd"/>
</dbReference>
<dbReference type="Gene3D" id="3.30.300.30">
    <property type="match status" value="2"/>
</dbReference>
<dbReference type="Proteomes" id="UP000646877">
    <property type="component" value="Unassembled WGS sequence"/>
</dbReference>
<dbReference type="InterPro" id="IPR025110">
    <property type="entry name" value="AMP-bd_C"/>
</dbReference>
<keyword evidence="3" id="KW-0596">Phosphopantetheine</keyword>
<dbReference type="Gene3D" id="3.30.559.30">
    <property type="entry name" value="Nonribosomal peptide synthetase, condensation domain"/>
    <property type="match status" value="4"/>
</dbReference>
<dbReference type="PROSITE" id="PS50075">
    <property type="entry name" value="CARRIER"/>
    <property type="match status" value="2"/>
</dbReference>
<dbReference type="Gene3D" id="3.40.50.1820">
    <property type="entry name" value="alpha/beta hydrolase"/>
    <property type="match status" value="1"/>
</dbReference>
<dbReference type="SMART" id="SM00823">
    <property type="entry name" value="PKS_PP"/>
    <property type="match status" value="2"/>
</dbReference>
<dbReference type="RefSeq" id="WP_193521577.1">
    <property type="nucleotide sequence ID" value="NZ_CBCSDF010000002.1"/>
</dbReference>
<evidence type="ECO:0000256" key="2">
    <source>
        <dbReference type="ARBA" id="ARBA00006432"/>
    </source>
</evidence>
<dbReference type="InterPro" id="IPR010071">
    <property type="entry name" value="AA_adenyl_dom"/>
</dbReference>
<dbReference type="InterPro" id="IPR020845">
    <property type="entry name" value="AMP-binding_CS"/>
</dbReference>
<sequence length="3265" mass="363222">MLSLLAELKDHNLSIWLQDGGLELSFGAQAPDAALVAKLKSNKTQLMDYLEAKAIFSKDAFNTLPELNRHPLSFAQERLLFIERLENGTNAYHIPFLVKLSEHTELARLTQALNIVLDRHEVLRSVYRQDEQGHDYQEVLSACIEITPSPVADLAALNTAVKQAISTPFDLANEPMFKVCCWTLGAERYVLFMWHHIAFDGWSTEIFMRELHQAYFMLASGITPELPALELQYQDYAKWQREYLSGDTLTKLLDHWTDALAGAEQLELHSPLPRPNEYQYHGADHRIHLGQERSEALKAIAKTQQTSLYVVLLSSWALTLQATSGQSDLVIGTPSDNRHLSQTQNLIGFLVNSLALPVHIDNALDFNALIQQVHQTLKAAKAHQDLPFDKLVDALKLQRDPSRHPLFQMMFALEQFKNNSDDSSQQLFTPVDESQVKALHKVAKFDISLLLQNGDEEVFGDINYATALFPSDWIELLAERFINIIDQVIARTAQPLAKVALQNRTETDTLRAWHNNAESFATDKDLASIVEQHAANTPEQTAMLTSGGEALSYAEVNGKANALAKQILAQHPKVQAGLLPADTPIALYFSRSSEMLIAILAVLKAGGAYVPVSPDYPEARVEFILTDTNTDLVLTQESHLPSLEPVLGKTAALGVNTHALAVEHENLVRPTALANLAYIIYTSGTTGQPKGVMLTQHNVLYYLHALTSQLGDKYRNIDFSSNYCFDLSVTTTLCPLLAGQTVCVYEGDILDVAAFRAHLNAANVGFVKTTPSLAMALLPGSDAQVDALMLGGEALTEQAIAALSDHVNAIFDEYGPTEATVGAMLAQAYPRIHQGIGKAYPNVNLHVLSESLQPMPIGAPGELYISGLGVARGYLNRPELNAERFIDNPFSHDPAHSKLYKTGDLARFLDNGDLLYLGRNDEQVKIRGYRVELGEIAAAIVDQQGVQNAVVIDVPAPQGKALAAYLVAEPDLEITELKLALSAALPEYMVPSHFTLIEHIPLTGNGKLDRKALPTPELQADNLYVAPRNALETQLCEIWQQVLGLEQVGIEDNFFQIGGDSIVSIQLVSRLREAGLTVQVKEIFAAPTPARLAKLISANGDKKVTIKAEQGQLEGEFDLLPIQQWFFANQFANPAHFAQTFATVMPSAISDERLVELLSELAEQHDVLRLVFNQKTAHITQQYQQNNTMAPLVKLDADTLSDDELAKQLTRLQSQFELNSGPLWQPIRVKRQSQDVLVLAFHHLIIDFVSWRILIEDLNSLYQGKKLAQKTSSYRQWVETLAQYAQVQAEQIDYWQEVLDTCQTHLTAKNTPTNQVIKLDSAFTQTLLFDANQGYHTEPRDLVVAALSLTLAHITGSNDQVIALEGHGREHIAEDIDHSRTVGWFTSLYPLALHAGSSLESAIVNAKEQLRKLPDNGVGFGQFYFSKQVTGTLPTVAFNYLGQIGGTKTQQPHGDFYLTEAITGQPVASENNGHYVLDINAAIIHGQLVLNCTTALSETEFALFQSQFTASLQAVLDTALHTKALGAKQTPSDYNLTGVSFAHLDALRTRYDLAAVYPATNLQQGFIFHQLNSPEDTAYRVQSQMQYFDKIDTALYCRAWQLTSLQYPALRCAFDVEETMLQLIVDHTCVDADNFSVIDISQYSKAEQQAHIEKLANQVLNQPFNFARPGLFTLHLVKRGEAHYHLIKTEHHSICDGWSGPLVMQTVHQNYTQLLQGREPVLQVDNAYLDAHAYLRDNQAATKAFWQYHVADLSQANDLNTLFSHSTDLETLRHNHDPQTLHFALPNEALSKLQQACQQHSVTLNAAVQFAWHKLIQIYTRDEFTLVGTTIAGRDLPIDGIEQSVGAYINTLPLYLDWPTDATIAQQLEKIQTAILDLNSHANVSLASLQQGGNRLFQSLVVFENYPSLENEQAEAQQARWQFDAAPEQVEYPLALIAKEQGELQLELMYDASLLSPARAVQLQSQLLLILKQVANNTHLPHQHIEIANTVEKARILNEWNETERQSCGFENFNDLFSEKVAVFPDATAVVWQDEALSYQALNRQACLLAQQLLVIKAEVYGNEYQGDFPVLLLHEKQLNSIVAILAILKAGGGYVPVSPEFPDSRIEYIAKDCGAKIVVTQSGLMDRVESTTLASLTRVLSDAPMEETSLDQAVSVSPSDLAYIIYTSGTTGNPKGVEINHEALLNYATDDHFIDPTQLNKVLSLSSISFDAFIFDCFVTLSNGAALHLIDKQTQLDPERLIEYCQAQQIDTCFVTTALFNRLASEDFFLHAGLKQINFGGEAVDLAMVERVKHQAPELMLYHAYGPTETTVYATCCLLNSVNHGAPIGRAIANKSAYVLSPAGKILPPGVAGELYIGGAGMARRYLHRSGLTEQAFLVNPFASDRYLASGWNKMYKTGDLVKWREDGLLEYVGRNDFQVKIRGYRIELGEIETAIKQQPQIHTAFVNVNEQDGIKRIVAYLVMANTESLDEAKLKQALSHMLPSYMLPSAYVTLDALPVTVNGKIDARALPQPDFSQTETHHAPNTEQQKHIAKIWCAVLGIKQIGLEDNFFHIGGDSIMSIQLMSALKRAGYSLSTKDIFTYPTLEALCAFLANNEQVEIEAEQGELSGEIKLLPIQQWFLNSHYRHKAHFNQSVMLALPHNTALDTLERALTQLHQQHDMLRAQFSKTETWQSQYQSVAACPTPKLIHLDTSGLDEQQTGLALTKIHARFELGSGALWQPVLLSDDTPLTRLVLIVHHLVIDGVSWRILVEDLSRLLQGDALSDKTSSYRQWSDVVALHPFEQQIPYWQNVLSTQQNVPYGKSQQRLTHQFDTQLTEQLLRLAPAGFNTEINDLLMSAFTRAWCNTFATNYCHLTLEGHGREHLSDHIDTSRTLGWFTSMFPVALKNDTDLSTLIIQSKETLRAIPDKGLGFSELVRRGEFSFNQLPKVSFNYLGQLDSNNDAQDQGIRMLNAHSGDASSKDNQDEMALIVNAEVRQMKLQVSIASQLDETQTTAFIEQFDAALRAVVSHSITAASPQGIKTLSDIEIGVLVNEADAPIEWFFFPPGGGGAESYLQSIAPKISAPCYCFNNIYAAQEKPKGSLAYDYYQFQTLALQYAIHLKKLKPSGPYRIFGWSFGATLALEVAKLLQNEGDTVEHLVFVDPCFDYAAMHDEAFALHPEFSHLEPDRINYHYQNDPAFSSTAKVTLFSAGCAVEVAQSDSLELQLSSHIINRYLDKNQNLIEEAMQPSQVQVFTMKGSHNSWVKTPEDLIKMSEIMNTL</sequence>
<dbReference type="GO" id="GO:0044550">
    <property type="term" value="P:secondary metabolite biosynthetic process"/>
    <property type="evidence" value="ECO:0007669"/>
    <property type="project" value="TreeGrafter"/>
</dbReference>
<evidence type="ECO:0000313" key="7">
    <source>
        <dbReference type="EMBL" id="WOX29796.1"/>
    </source>
</evidence>
<dbReference type="SUPFAM" id="SSF53474">
    <property type="entry name" value="alpha/beta-Hydrolases"/>
    <property type="match status" value="1"/>
</dbReference>
<dbReference type="CDD" id="cd05930">
    <property type="entry name" value="A_NRPS"/>
    <property type="match status" value="2"/>
</dbReference>
<dbReference type="InterPro" id="IPR023213">
    <property type="entry name" value="CAT-like_dom_sf"/>
</dbReference>
<dbReference type="SUPFAM" id="SSF47336">
    <property type="entry name" value="ACP-like"/>
    <property type="match status" value="2"/>
</dbReference>
<comment type="similarity">
    <text evidence="2">Belongs to the ATP-dependent AMP-binding enzyme family.</text>
</comment>
<comment type="cofactor">
    <cofactor evidence="1">
        <name>pantetheine 4'-phosphate</name>
        <dbReference type="ChEBI" id="CHEBI:47942"/>
    </cofactor>
</comment>
<keyword evidence="9" id="KW-1185">Reference proteome</keyword>
<dbReference type="GO" id="GO:0005737">
    <property type="term" value="C:cytoplasm"/>
    <property type="evidence" value="ECO:0007669"/>
    <property type="project" value="TreeGrafter"/>
</dbReference>
<feature type="domain" description="Carrier" evidence="5">
    <location>
        <begin position="2525"/>
        <end position="2599"/>
    </location>
</feature>
<dbReference type="InterPro" id="IPR029058">
    <property type="entry name" value="AB_hydrolase_fold"/>
</dbReference>
<dbReference type="InterPro" id="IPR000873">
    <property type="entry name" value="AMP-dep_synth/lig_dom"/>
</dbReference>
<dbReference type="EMBL" id="CP137578">
    <property type="protein sequence ID" value="WOX29796.1"/>
    <property type="molecule type" value="Genomic_DNA"/>
</dbReference>
<dbReference type="InterPro" id="IPR001031">
    <property type="entry name" value="Thioesterase"/>
</dbReference>
<dbReference type="Pfam" id="PF00668">
    <property type="entry name" value="Condensation"/>
    <property type="match status" value="4"/>
</dbReference>
<dbReference type="GO" id="GO:0043041">
    <property type="term" value="P:amino acid activation for nonribosomal peptide biosynthetic process"/>
    <property type="evidence" value="ECO:0007669"/>
    <property type="project" value="TreeGrafter"/>
</dbReference>
<evidence type="ECO:0000313" key="9">
    <source>
        <dbReference type="Proteomes" id="UP001304419"/>
    </source>
</evidence>
<dbReference type="EMBL" id="WEIA01000002">
    <property type="protein sequence ID" value="NLR20721.1"/>
    <property type="molecule type" value="Genomic_DNA"/>
</dbReference>
<evidence type="ECO:0000256" key="1">
    <source>
        <dbReference type="ARBA" id="ARBA00001957"/>
    </source>
</evidence>
<dbReference type="SUPFAM" id="SSF52777">
    <property type="entry name" value="CoA-dependent acyltransferases"/>
    <property type="match status" value="8"/>
</dbReference>
<dbReference type="Gene3D" id="3.30.559.10">
    <property type="entry name" value="Chloramphenicol acetyltransferase-like domain"/>
    <property type="match status" value="4"/>
</dbReference>
<dbReference type="Pfam" id="PF00501">
    <property type="entry name" value="AMP-binding"/>
    <property type="match status" value="2"/>
</dbReference>
<dbReference type="Pfam" id="PF00975">
    <property type="entry name" value="Thioesterase"/>
    <property type="match status" value="1"/>
</dbReference>
<dbReference type="Gene3D" id="2.30.38.10">
    <property type="entry name" value="Luciferase, Domain 3"/>
    <property type="match status" value="1"/>
</dbReference>
<dbReference type="InterPro" id="IPR036736">
    <property type="entry name" value="ACP-like_sf"/>
</dbReference>
<dbReference type="Gene3D" id="1.10.1200.10">
    <property type="entry name" value="ACP-like"/>
    <property type="match status" value="2"/>
</dbReference>
<reference evidence="7 9" key="2">
    <citation type="submission" date="2023-10" db="EMBL/GenBank/DDBJ databases">
        <title>To unveil natural product biosynthetic capacity in Pseudoalteromonas.</title>
        <authorList>
            <person name="Wang J."/>
        </authorList>
    </citation>
    <scope>NUCLEOTIDE SEQUENCE [LARGE SCALE GENOMIC DNA]</scope>
    <source>
        <strain evidence="7 9">DSM 15914</strain>
    </source>
</reference>
<dbReference type="Pfam" id="PF13193">
    <property type="entry name" value="AMP-binding_C"/>
    <property type="match status" value="2"/>
</dbReference>
<gene>
    <name evidence="6" type="ORF">F9Y85_05190</name>
    <name evidence="7" type="ORF">R5H13_05895</name>
</gene>
<protein>
    <submittedName>
        <fullName evidence="6">Amino acid adenylation domain-containing protein</fullName>
    </submittedName>
    <submittedName>
        <fullName evidence="7">Non-ribosomal peptide synthetase</fullName>
    </submittedName>
</protein>
<dbReference type="Pfam" id="PF00550">
    <property type="entry name" value="PP-binding"/>
    <property type="match status" value="2"/>
</dbReference>
<accession>A0A8I2KLN0</accession>
<organism evidence="6 8">
    <name type="scientific">Pseudoalteromonas maricaloris</name>
    <dbReference type="NCBI Taxonomy" id="184924"/>
    <lineage>
        <taxon>Bacteria</taxon>
        <taxon>Pseudomonadati</taxon>
        <taxon>Pseudomonadota</taxon>
        <taxon>Gammaproteobacteria</taxon>
        <taxon>Alteromonadales</taxon>
        <taxon>Pseudoalteromonadaceae</taxon>
        <taxon>Pseudoalteromonas</taxon>
    </lineage>
</organism>
<evidence type="ECO:0000256" key="4">
    <source>
        <dbReference type="ARBA" id="ARBA00022553"/>
    </source>
</evidence>
<dbReference type="SUPFAM" id="SSF56801">
    <property type="entry name" value="Acetyl-CoA synthetase-like"/>
    <property type="match status" value="2"/>
</dbReference>
<dbReference type="GO" id="GO:0003824">
    <property type="term" value="F:catalytic activity"/>
    <property type="evidence" value="ECO:0007669"/>
    <property type="project" value="InterPro"/>
</dbReference>
<dbReference type="FunFam" id="1.10.1200.10:FF:000005">
    <property type="entry name" value="Nonribosomal peptide synthetase 1"/>
    <property type="match status" value="2"/>
</dbReference>
<name>A0A8I2KLN0_9GAMM</name>
<keyword evidence="4" id="KW-0597">Phosphoprotein</keyword>